<feature type="domain" description="Core-binding (CB)" evidence="7">
    <location>
        <begin position="107"/>
        <end position="190"/>
    </location>
</feature>
<evidence type="ECO:0000256" key="3">
    <source>
        <dbReference type="ARBA" id="ARBA00023125"/>
    </source>
</evidence>
<dbReference type="InterPro" id="IPR011010">
    <property type="entry name" value="DNA_brk_join_enz"/>
</dbReference>
<dbReference type="STRING" id="555500.I215_14678"/>
<dbReference type="Gene3D" id="1.10.443.10">
    <property type="entry name" value="Intergrase catalytic core"/>
    <property type="match status" value="1"/>
</dbReference>
<dbReference type="PROSITE" id="PS51900">
    <property type="entry name" value="CB"/>
    <property type="match status" value="1"/>
</dbReference>
<evidence type="ECO:0000313" key="9">
    <source>
        <dbReference type="Proteomes" id="UP000007364"/>
    </source>
</evidence>
<dbReference type="PANTHER" id="PTHR30349:SF41">
    <property type="entry name" value="INTEGRASE_RECOMBINASE PROTEIN MJ0367-RELATED"/>
    <property type="match status" value="1"/>
</dbReference>
<evidence type="ECO:0000256" key="1">
    <source>
        <dbReference type="ARBA" id="ARBA00008857"/>
    </source>
</evidence>
<dbReference type="PROSITE" id="PS51898">
    <property type="entry name" value="TYR_RECOMBINASE"/>
    <property type="match status" value="1"/>
</dbReference>
<evidence type="ECO:0000259" key="6">
    <source>
        <dbReference type="PROSITE" id="PS51898"/>
    </source>
</evidence>
<evidence type="ECO:0000256" key="2">
    <source>
        <dbReference type="ARBA" id="ARBA00022908"/>
    </source>
</evidence>
<dbReference type="InterPro" id="IPR002104">
    <property type="entry name" value="Integrase_catalytic"/>
</dbReference>
<dbReference type="EMBL" id="AMSG01000036">
    <property type="protein sequence ID" value="EKF53984.1"/>
    <property type="molecule type" value="Genomic_DNA"/>
</dbReference>
<dbReference type="Proteomes" id="UP000007364">
    <property type="component" value="Unassembled WGS sequence"/>
</dbReference>
<keyword evidence="3 5" id="KW-0238">DNA-binding</keyword>
<organism evidence="8 9">
    <name type="scientific">Galbibacter marinus</name>
    <dbReference type="NCBI Taxonomy" id="555500"/>
    <lineage>
        <taxon>Bacteria</taxon>
        <taxon>Pseudomonadati</taxon>
        <taxon>Bacteroidota</taxon>
        <taxon>Flavobacteriia</taxon>
        <taxon>Flavobacteriales</taxon>
        <taxon>Flavobacteriaceae</taxon>
        <taxon>Galbibacter</taxon>
    </lineage>
</organism>
<dbReference type="InterPro" id="IPR044068">
    <property type="entry name" value="CB"/>
</dbReference>
<dbReference type="Gene3D" id="1.10.150.130">
    <property type="match status" value="1"/>
</dbReference>
<dbReference type="SUPFAM" id="SSF56349">
    <property type="entry name" value="DNA breaking-rejoining enzymes"/>
    <property type="match status" value="1"/>
</dbReference>
<dbReference type="RefSeq" id="WP_008992761.1">
    <property type="nucleotide sequence ID" value="NZ_AMSG01000036.1"/>
</dbReference>
<dbReference type="Pfam" id="PF00589">
    <property type="entry name" value="Phage_integrase"/>
    <property type="match status" value="1"/>
</dbReference>
<dbReference type="AlphaFoldDB" id="K2PR28"/>
<protein>
    <submittedName>
        <fullName evidence="8">Phage integrase</fullName>
    </submittedName>
</protein>
<proteinExistence type="inferred from homology"/>
<dbReference type="CDD" id="cd01188">
    <property type="entry name" value="INT_RitA_C_like"/>
    <property type="match status" value="1"/>
</dbReference>
<sequence length="417" mass="47425">MKKLKISISEVTEGAAKVLRENLGRTEGTIKHYQVLWRKIQRFMESSGIPYFNSRVGKDFLLTRFGDRDYSILTKIEKDLVSAVNVLIEYYETGNILSKKEQVHFEGETGKLMEAYLLYAASQRLKASTLYEKSRHLYRFQKYMETSAIPSLRAVTNSHILTFLMNVDRRFSTLQHHTIQTLRGFFSYLYKEELIAVDLASHIPKDKFCKQPKLPSVYTEKEISDMLTSIDRSTKKGRRNFAIVLLAARLGLRSSDIGGLRFSDIDWDNCVISFNQFKTGKRLELPLFPEIGEAIIDYLKYGRPKSTLQQVFLLARSPFTAIVSNAIGGIVRSSYLSAGIDISNRKAGTHSLRHSLAGILLAKGTTLPVITEVLGHQNSASTRYYLRIDLASMRKCALEVPQVSDTFYNQKGGYFYA</sequence>
<dbReference type="PANTHER" id="PTHR30349">
    <property type="entry name" value="PHAGE INTEGRASE-RELATED"/>
    <property type="match status" value="1"/>
</dbReference>
<evidence type="ECO:0000256" key="4">
    <source>
        <dbReference type="ARBA" id="ARBA00023172"/>
    </source>
</evidence>
<evidence type="ECO:0000259" key="7">
    <source>
        <dbReference type="PROSITE" id="PS51900"/>
    </source>
</evidence>
<dbReference type="GO" id="GO:0015074">
    <property type="term" value="P:DNA integration"/>
    <property type="evidence" value="ECO:0007669"/>
    <property type="project" value="UniProtKB-KW"/>
</dbReference>
<keyword evidence="4" id="KW-0233">DNA recombination</keyword>
<dbReference type="GO" id="GO:0006310">
    <property type="term" value="P:DNA recombination"/>
    <property type="evidence" value="ECO:0007669"/>
    <property type="project" value="UniProtKB-KW"/>
</dbReference>
<dbReference type="InterPro" id="IPR010998">
    <property type="entry name" value="Integrase_recombinase_N"/>
</dbReference>
<dbReference type="InterPro" id="IPR013762">
    <property type="entry name" value="Integrase-like_cat_sf"/>
</dbReference>
<dbReference type="eggNOG" id="COG4974">
    <property type="taxonomic scope" value="Bacteria"/>
</dbReference>
<dbReference type="InterPro" id="IPR050090">
    <property type="entry name" value="Tyrosine_recombinase_XerCD"/>
</dbReference>
<comment type="caution">
    <text evidence="8">The sequence shown here is derived from an EMBL/GenBank/DDBJ whole genome shotgun (WGS) entry which is preliminary data.</text>
</comment>
<comment type="similarity">
    <text evidence="1">Belongs to the 'phage' integrase family.</text>
</comment>
<feature type="domain" description="Tyr recombinase" evidence="6">
    <location>
        <begin position="213"/>
        <end position="398"/>
    </location>
</feature>
<keyword evidence="2" id="KW-0229">DNA integration</keyword>
<name>K2PR28_9FLAO</name>
<evidence type="ECO:0000256" key="5">
    <source>
        <dbReference type="PROSITE-ProRule" id="PRU01248"/>
    </source>
</evidence>
<reference evidence="8 9" key="1">
    <citation type="journal article" date="2012" name="J. Bacteriol.">
        <title>Genome Sequence of Galbibacter marinum Type Strain ck-I2-15.</title>
        <authorList>
            <person name="Lai Q."/>
            <person name="Li C."/>
            <person name="Shao Z."/>
        </authorList>
    </citation>
    <scope>NUCLEOTIDE SEQUENCE [LARGE SCALE GENOMIC DNA]</scope>
    <source>
        <strain evidence="9">ck-I2-15</strain>
    </source>
</reference>
<gene>
    <name evidence="8" type="ORF">I215_14678</name>
</gene>
<evidence type="ECO:0000313" key="8">
    <source>
        <dbReference type="EMBL" id="EKF53984.1"/>
    </source>
</evidence>
<dbReference type="OrthoDB" id="9785687at2"/>
<keyword evidence="9" id="KW-1185">Reference proteome</keyword>
<accession>K2PR28</accession>
<dbReference type="GO" id="GO:0003677">
    <property type="term" value="F:DNA binding"/>
    <property type="evidence" value="ECO:0007669"/>
    <property type="project" value="UniProtKB-UniRule"/>
</dbReference>